<feature type="compositionally biased region" description="Basic and acidic residues" evidence="8">
    <location>
        <begin position="577"/>
        <end position="593"/>
    </location>
</feature>
<dbReference type="Pfam" id="PF00069">
    <property type="entry name" value="Pkinase"/>
    <property type="match status" value="1"/>
</dbReference>
<feature type="compositionally biased region" description="Low complexity" evidence="8">
    <location>
        <begin position="867"/>
        <end position="884"/>
    </location>
</feature>
<dbReference type="InterPro" id="IPR008271">
    <property type="entry name" value="Ser/Thr_kinase_AS"/>
</dbReference>
<evidence type="ECO:0000256" key="7">
    <source>
        <dbReference type="PROSITE-ProRule" id="PRU10141"/>
    </source>
</evidence>
<dbReference type="Gene3D" id="1.10.510.10">
    <property type="entry name" value="Transferase(Phosphotransferase) domain 1"/>
    <property type="match status" value="1"/>
</dbReference>
<feature type="compositionally biased region" description="Low complexity" evidence="8">
    <location>
        <begin position="493"/>
        <end position="510"/>
    </location>
</feature>
<comment type="similarity">
    <text evidence="1">Belongs to the protein kinase superfamily. CMGC Ser/Thr protein kinase family. CDC2/CDKX subfamily.</text>
</comment>
<feature type="compositionally biased region" description="Basic and acidic residues" evidence="8">
    <location>
        <begin position="1691"/>
        <end position="1728"/>
    </location>
</feature>
<gene>
    <name evidence="10" type="ORF">SSS_9004</name>
</gene>
<evidence type="ECO:0000256" key="3">
    <source>
        <dbReference type="ARBA" id="ARBA00022679"/>
    </source>
</evidence>
<feature type="compositionally biased region" description="Polar residues" evidence="8">
    <location>
        <begin position="1535"/>
        <end position="1546"/>
    </location>
</feature>
<feature type="region of interest" description="Disordered" evidence="8">
    <location>
        <begin position="431"/>
        <end position="516"/>
    </location>
</feature>
<dbReference type="InterPro" id="IPR000719">
    <property type="entry name" value="Prot_kinase_dom"/>
</dbReference>
<reference evidence="12" key="1">
    <citation type="journal article" date="2020" name="PLoS Negl. Trop. Dis.">
        <title>High-quality nuclear genome for Sarcoptes scabiei-A critical resource for a neglected parasite.</title>
        <authorList>
            <person name="Korhonen P.K."/>
            <person name="Gasser R.B."/>
            <person name="Ma G."/>
            <person name="Wang T."/>
            <person name="Stroehlein A.J."/>
            <person name="Young N.D."/>
            <person name="Ang C.S."/>
            <person name="Fernando D.D."/>
            <person name="Lu H.C."/>
            <person name="Taylor S."/>
            <person name="Reynolds S.L."/>
            <person name="Mofiz E."/>
            <person name="Najaraj S.H."/>
            <person name="Gowda H."/>
            <person name="Madugundu A."/>
            <person name="Renuse S."/>
            <person name="Holt D."/>
            <person name="Pandey A."/>
            <person name="Papenfuss A.T."/>
            <person name="Fischer K."/>
        </authorList>
    </citation>
    <scope>NUCLEOTIDE SEQUENCE [LARGE SCALE GENOMIC DNA]</scope>
</reference>
<dbReference type="GO" id="GO:0005524">
    <property type="term" value="F:ATP binding"/>
    <property type="evidence" value="ECO:0007669"/>
    <property type="project" value="UniProtKB-UniRule"/>
</dbReference>
<feature type="compositionally biased region" description="Basic and acidic residues" evidence="8">
    <location>
        <begin position="78"/>
        <end position="103"/>
    </location>
</feature>
<evidence type="ECO:0000256" key="5">
    <source>
        <dbReference type="ARBA" id="ARBA00022777"/>
    </source>
</evidence>
<feature type="compositionally biased region" description="Basic and acidic residues" evidence="8">
    <location>
        <begin position="302"/>
        <end position="338"/>
    </location>
</feature>
<evidence type="ECO:0000256" key="6">
    <source>
        <dbReference type="ARBA" id="ARBA00022840"/>
    </source>
</evidence>
<feature type="region of interest" description="Disordered" evidence="8">
    <location>
        <begin position="216"/>
        <end position="242"/>
    </location>
</feature>
<feature type="region of interest" description="Disordered" evidence="8">
    <location>
        <begin position="143"/>
        <end position="195"/>
    </location>
</feature>
<dbReference type="EMBL" id="WVUK01000051">
    <property type="protein sequence ID" value="KAF7494907.1"/>
    <property type="molecule type" value="Genomic_DNA"/>
</dbReference>
<keyword evidence="3" id="KW-0808">Transferase</keyword>
<feature type="compositionally biased region" description="Low complexity" evidence="8">
    <location>
        <begin position="1847"/>
        <end position="1857"/>
    </location>
</feature>
<evidence type="ECO:0000256" key="1">
    <source>
        <dbReference type="ARBA" id="ARBA00006485"/>
    </source>
</evidence>
<reference evidence="11" key="3">
    <citation type="submission" date="2022-06" db="UniProtKB">
        <authorList>
            <consortium name="EnsemblMetazoa"/>
        </authorList>
    </citation>
    <scope>IDENTIFICATION</scope>
</reference>
<evidence type="ECO:0000313" key="11">
    <source>
        <dbReference type="EnsemblMetazoa" id="KAF7494907.1"/>
    </source>
</evidence>
<dbReference type="Gene3D" id="3.30.200.20">
    <property type="entry name" value="Phosphorylase Kinase, domain 1"/>
    <property type="match status" value="1"/>
</dbReference>
<feature type="compositionally biased region" description="Low complexity" evidence="8">
    <location>
        <begin position="363"/>
        <end position="381"/>
    </location>
</feature>
<evidence type="ECO:0000256" key="4">
    <source>
        <dbReference type="ARBA" id="ARBA00022741"/>
    </source>
</evidence>
<dbReference type="InterPro" id="IPR011009">
    <property type="entry name" value="Kinase-like_dom_sf"/>
</dbReference>
<feature type="compositionally biased region" description="Basic and acidic residues" evidence="8">
    <location>
        <begin position="1949"/>
        <end position="1961"/>
    </location>
</feature>
<feature type="compositionally biased region" description="Acidic residues" evidence="8">
    <location>
        <begin position="165"/>
        <end position="180"/>
    </location>
</feature>
<evidence type="ECO:0000313" key="12">
    <source>
        <dbReference type="Proteomes" id="UP000070412"/>
    </source>
</evidence>
<organism evidence="10">
    <name type="scientific">Sarcoptes scabiei</name>
    <name type="common">Itch mite</name>
    <name type="synonym">Acarus scabiei</name>
    <dbReference type="NCBI Taxonomy" id="52283"/>
    <lineage>
        <taxon>Eukaryota</taxon>
        <taxon>Metazoa</taxon>
        <taxon>Ecdysozoa</taxon>
        <taxon>Arthropoda</taxon>
        <taxon>Chelicerata</taxon>
        <taxon>Arachnida</taxon>
        <taxon>Acari</taxon>
        <taxon>Acariformes</taxon>
        <taxon>Sarcoptiformes</taxon>
        <taxon>Astigmata</taxon>
        <taxon>Psoroptidia</taxon>
        <taxon>Sarcoptoidea</taxon>
        <taxon>Sarcoptidae</taxon>
        <taxon>Sarcoptinae</taxon>
        <taxon>Sarcoptes</taxon>
    </lineage>
</organism>
<feature type="compositionally biased region" description="Basic and acidic residues" evidence="8">
    <location>
        <begin position="1599"/>
        <end position="1621"/>
    </location>
</feature>
<feature type="region of interest" description="Disordered" evidence="8">
    <location>
        <begin position="302"/>
        <end position="387"/>
    </location>
</feature>
<feature type="region of interest" description="Disordered" evidence="8">
    <location>
        <begin position="866"/>
        <end position="886"/>
    </location>
</feature>
<feature type="binding site" evidence="7">
    <location>
        <position position="1114"/>
    </location>
    <ligand>
        <name>ATP</name>
        <dbReference type="ChEBI" id="CHEBI:30616"/>
    </ligand>
</feature>
<feature type="compositionally biased region" description="Polar residues" evidence="8">
    <location>
        <begin position="1965"/>
        <end position="1975"/>
    </location>
</feature>
<dbReference type="FunFam" id="3.30.200.20:FF:000927">
    <property type="entry name" value="Cyclin-dependent kinase 2"/>
    <property type="match status" value="1"/>
</dbReference>
<evidence type="ECO:0000313" key="10">
    <source>
        <dbReference type="EMBL" id="KAF7494907.1"/>
    </source>
</evidence>
<evidence type="ECO:0000259" key="9">
    <source>
        <dbReference type="PROSITE" id="PS50011"/>
    </source>
</evidence>
<feature type="domain" description="Protein kinase" evidence="9">
    <location>
        <begin position="1085"/>
        <end position="1381"/>
    </location>
</feature>
<dbReference type="Proteomes" id="UP000070412">
    <property type="component" value="Unassembled WGS sequence"/>
</dbReference>
<feature type="compositionally biased region" description="Basic and acidic residues" evidence="8">
    <location>
        <begin position="554"/>
        <end position="563"/>
    </location>
</feature>
<feature type="region of interest" description="Disordered" evidence="8">
    <location>
        <begin position="1528"/>
        <end position="1644"/>
    </location>
</feature>
<feature type="compositionally biased region" description="Acidic residues" evidence="8">
    <location>
        <begin position="1622"/>
        <end position="1632"/>
    </location>
</feature>
<feature type="compositionally biased region" description="Polar residues" evidence="8">
    <location>
        <begin position="431"/>
        <end position="441"/>
    </location>
</feature>
<feature type="compositionally biased region" description="Basic and acidic residues" evidence="8">
    <location>
        <begin position="442"/>
        <end position="454"/>
    </location>
</feature>
<feature type="compositionally biased region" description="Polar residues" evidence="8">
    <location>
        <begin position="564"/>
        <end position="576"/>
    </location>
</feature>
<name>A0A834VEV2_SARSC</name>
<reference evidence="10" key="2">
    <citation type="submission" date="2020-01" db="EMBL/GenBank/DDBJ databases">
        <authorList>
            <person name="Korhonen P.K.K."/>
            <person name="Guangxu M.G."/>
            <person name="Wang T.W."/>
            <person name="Stroehlein A.J.S."/>
            <person name="Young N.D."/>
            <person name="Ang C.-S.A."/>
            <person name="Fernando D.W.F."/>
            <person name="Lu H.L."/>
            <person name="Taylor S.T."/>
            <person name="Ehtesham M.E.M."/>
            <person name="Najaraj S.H.N."/>
            <person name="Harsha G.H.G."/>
            <person name="Madugundu A.M."/>
            <person name="Renuse S.R."/>
            <person name="Holt D.H."/>
            <person name="Pandey A.P."/>
            <person name="Papenfuss A.P."/>
            <person name="Gasser R.B.G."/>
            <person name="Fischer K.F."/>
        </authorList>
    </citation>
    <scope>NUCLEOTIDE SEQUENCE</scope>
    <source>
        <strain evidence="10">SSS_KF_BRIS2020</strain>
    </source>
</reference>
<feature type="compositionally biased region" description="Acidic residues" evidence="8">
    <location>
        <begin position="1585"/>
        <end position="1598"/>
    </location>
</feature>
<keyword evidence="2" id="KW-0723">Serine/threonine-protein kinase</keyword>
<keyword evidence="6 7" id="KW-0067">ATP-binding</keyword>
<dbReference type="GO" id="GO:0005634">
    <property type="term" value="C:nucleus"/>
    <property type="evidence" value="ECO:0007669"/>
    <property type="project" value="TreeGrafter"/>
</dbReference>
<evidence type="ECO:0000256" key="8">
    <source>
        <dbReference type="SAM" id="MobiDB-lite"/>
    </source>
</evidence>
<feature type="compositionally biased region" description="Basic and acidic residues" evidence="8">
    <location>
        <begin position="1547"/>
        <end position="1559"/>
    </location>
</feature>
<feature type="compositionally biased region" description="Polar residues" evidence="8">
    <location>
        <begin position="1908"/>
        <end position="1923"/>
    </location>
</feature>
<dbReference type="PROSITE" id="PS00108">
    <property type="entry name" value="PROTEIN_KINASE_ST"/>
    <property type="match status" value="1"/>
</dbReference>
<protein>
    <submittedName>
        <fullName evidence="10">Cyclin-dependent kinase 18</fullName>
    </submittedName>
</protein>
<dbReference type="PANTHER" id="PTHR24056">
    <property type="entry name" value="CELL DIVISION PROTEIN KINASE"/>
    <property type="match status" value="1"/>
</dbReference>
<dbReference type="EnsemblMetazoa" id="SSS_9004s_mrna">
    <property type="protein sequence ID" value="KAF7494907.1"/>
    <property type="gene ID" value="SSS_9004"/>
</dbReference>
<keyword evidence="5 10" id="KW-0418">Kinase</keyword>
<dbReference type="PANTHER" id="PTHR24056:SF246">
    <property type="entry name" value="ECDYSONE-INDUCED PROTEIN 63E, ISOFORM N"/>
    <property type="match status" value="1"/>
</dbReference>
<evidence type="ECO:0000256" key="2">
    <source>
        <dbReference type="ARBA" id="ARBA00022527"/>
    </source>
</evidence>
<feature type="region of interest" description="Disordered" evidence="8">
    <location>
        <begin position="937"/>
        <end position="964"/>
    </location>
</feature>
<proteinExistence type="inferred from homology"/>
<accession>A0A834VEV2</accession>
<dbReference type="SMART" id="SM00220">
    <property type="entry name" value="S_TKc"/>
    <property type="match status" value="1"/>
</dbReference>
<feature type="region of interest" description="Disordered" evidence="8">
    <location>
        <begin position="537"/>
        <end position="593"/>
    </location>
</feature>
<dbReference type="GO" id="GO:0005737">
    <property type="term" value="C:cytoplasm"/>
    <property type="evidence" value="ECO:0007669"/>
    <property type="project" value="TreeGrafter"/>
</dbReference>
<sequence>MINKSSQSMILAQSSALHPIVVEKNSKNSKQISRRVSTPPAKLNILINHSDSYRHSYHQGQQQQPQQRNSSRILTNNHFDRKNDCNEKNRSRLDKDSKSDHRDQHHHQQNGNKNHCLNYGSNRLIGLIRRGAPNNLERFERLNSANKQNDREQYVRKKIFLNNNDDNEEEDDDDDDDDGDNGDHYDNNRNKNIKQNLIEEKQKKLANFLDEKISNKFQSNNNNSGNITTTTTYPNNNNNSVEDFDDTIDDGDEDEDDFDEEKFNNFKAIEREEMQYNRSRTKIKETDLDAMILDPIVDQRFEHNGNDNGIDHRESDDNNHRSNDEIRENFSVRNDCSRQHRQRTKTKTIRESNSSSNPTIMKSSVSSSSSFSSSSSSSVLSKAMRTKVSMRNNPDMLKATTMAIIENKNDNDHNVMIRKISNIFSRSFRYSNGDRMNNYSHKPNDNQKQKKDSMMRSFSRNSSKFLFDNNNNNNNDDGQHNRFDNYQKQMKRSTSTSVTSSISSTSSTLSIAVNKNPSKSNKLFGLIVNSASETSKTKKIFGNSNRPHHHHRDWKSMRSKQFDHQQQSSQSNQKRTSNLDEKTEQIKNDDHSRTISSFNHNECDRTTNCVAHNVSSTICDAKRSSKLIKINKNNHSINQAPSDSIAVSSKPNSLMRTIGSDGESEYGSNQSDDCSSMSTLNPIPHSNQHRKQLKKTILVQMDRNESDKCEAIQSQRLSPKFFPNYEARNGAKSTRRKQNRPSTISSSSFSSLFVSRLKKSKSLHNQIDIDGEEGGVVFVQNQFKINNPSKLNQERSIKAINNDGGVGGDDVTTIHFKQQSFRTDAEMITSNNDGHLCERTNFDHIAVNVNCDDNFVRTGVNSDRNHCSNNNSNDNNKNNNNNNNGCHIDKDNCAIVVRRRPNRKSIRQRRWHSNLYGQEDFDRFLSFDSQMKQSDQTKQAEHSMLATVRKRSKKSSTTMTKNDAKSDWTNSAIDLISKRLSLPADLQLPASFLAKIEQKFDERSKSSFLTSTSSSIVSASNRKSFPINTNTSSEFDNNNNANADVRGAEDDFLSCLLDPDLNKPISCRAHRDILNEIGFGRKESYLKMEKLGEGTYATVYKGRSLLTNQLVALKDIRLQHMEGTPCTAIREVSLLRTLKHNNIVTLHDVIHGEQTLILVFEYLSRDLNRYIVECRDLIDLHNVMLFMFQMLRGLDYCHRKRVLHRDIKPQNLLISSRGELKLADFGLARSKSSMRSKFLSDSILVLSSRFFFEFLLKKKMMKKVPSNELSSEVVTLWYRPPDVLNGSKNYSTSIDIWGAGCIFFELLTSEPLFRGMFEKEQINLIDSVFGKEPNNHKNLPWDISRRITRLDPKSENLLFQLLMYDPDKRINAGKALRHQYFGSLDPRVHSISDQASIFSIPSIRFYPDHGIRVMENLDEQKHSKCKELDQELEQPQRFDRNETIVERKNCSIDEIPNPTLSKAIILNIANNEQNVKEKINCSSTVSNVITATIEKDGNGIEQSKTARKTKSFLRDRRRKFFQSFVEENPLHLGHQPNSHQELISRSSDSKNLPENHHEDVDADSDATSVSIKFPSPPRQSPPICVEDDFDIFDDDGEDIDHLESKNVSDVKISDEAQNREADENDDDDDGDYDENRTGSTEVSFQSDLDLSIGLENISINLDEKYMQSSLTKRNEISIQKQSSQGTLTSARNDEILLQDRKENDQTRIDDEQKCAPKSSIEEFRNERKSSKKSRSQLFRSLSVLTLTNQFLRKFSTTFTYSSSKDQINRQNHLKKSISMFDDNNRHNDDDDNDDDCLKLDNDDNTRSIRLCKKRYRSEPESRTKSIANFSNQFEERRFPMKSSSISASSLLSSSSPSLHRRNENFKANQHQKRSYSFVSLVKSRKPSSSSSSSSSILNVHQQERNPKNRSLNSIPSKNQSNRNRSLRSIPDDDGYKNRSRMTKSSIEIIDQRKERQRKVSDSAEPITSTTPSSSNASMRYSCIYLSSL</sequence>
<dbReference type="InterPro" id="IPR050108">
    <property type="entry name" value="CDK"/>
</dbReference>
<dbReference type="SUPFAM" id="SSF56112">
    <property type="entry name" value="Protein kinase-like (PK-like)"/>
    <property type="match status" value="1"/>
</dbReference>
<feature type="region of interest" description="Disordered" evidence="8">
    <location>
        <begin position="723"/>
        <end position="746"/>
    </location>
</feature>
<keyword evidence="4 7" id="KW-0547">Nucleotide-binding</keyword>
<dbReference type="InterPro" id="IPR017441">
    <property type="entry name" value="Protein_kinase_ATP_BS"/>
</dbReference>
<keyword evidence="12" id="KW-1185">Reference proteome</keyword>
<dbReference type="PROSITE" id="PS50011">
    <property type="entry name" value="PROTEIN_KINASE_DOM"/>
    <property type="match status" value="1"/>
</dbReference>
<feature type="region of interest" description="Disordered" evidence="8">
    <location>
        <begin position="77"/>
        <end position="118"/>
    </location>
</feature>
<feature type="region of interest" description="Disordered" evidence="8">
    <location>
        <begin position="1676"/>
        <end position="1731"/>
    </location>
</feature>
<feature type="compositionally biased region" description="Low complexity" evidence="8">
    <location>
        <begin position="216"/>
        <end position="240"/>
    </location>
</feature>
<dbReference type="PROSITE" id="PS00107">
    <property type="entry name" value="PROTEIN_KINASE_ATP"/>
    <property type="match status" value="1"/>
</dbReference>
<feature type="compositionally biased region" description="Polar residues" evidence="8">
    <location>
        <begin position="1676"/>
        <end position="1690"/>
    </location>
</feature>
<feature type="compositionally biased region" description="Polar residues" evidence="8">
    <location>
        <begin position="351"/>
        <end position="362"/>
    </location>
</feature>
<dbReference type="GO" id="GO:0004693">
    <property type="term" value="F:cyclin-dependent protein serine/threonine kinase activity"/>
    <property type="evidence" value="ECO:0007669"/>
    <property type="project" value="TreeGrafter"/>
</dbReference>
<feature type="region of interest" description="Disordered" evidence="8">
    <location>
        <begin position="1847"/>
        <end position="1975"/>
    </location>
</feature>